<keyword evidence="5 8" id="KW-0812">Transmembrane</keyword>
<dbReference type="EMBL" id="RJKX01000015">
    <property type="protein sequence ID" value="ROP84272.1"/>
    <property type="molecule type" value="Genomic_DNA"/>
</dbReference>
<dbReference type="PANTHER" id="PTHR42929:SF5">
    <property type="entry name" value="ABC TRANSPORTER PERMEASE PROTEIN"/>
    <property type="match status" value="1"/>
</dbReference>
<reference evidence="10 11" key="1">
    <citation type="submission" date="2018-11" db="EMBL/GenBank/DDBJ databases">
        <title>Genomic Encyclopedia of Type Strains, Phase IV (KMG-IV): sequencing the most valuable type-strain genomes for metagenomic binning, comparative biology and taxonomic classification.</title>
        <authorList>
            <person name="Goeker M."/>
        </authorList>
    </citation>
    <scope>NUCLEOTIDE SEQUENCE [LARGE SCALE GENOMIC DNA]</scope>
    <source>
        <strain evidence="10 11">DSM 5900</strain>
    </source>
</reference>
<feature type="transmembrane region" description="Helical" evidence="8">
    <location>
        <begin position="256"/>
        <end position="279"/>
    </location>
</feature>
<comment type="caution">
    <text evidence="10">The sequence shown here is derived from an EMBL/GenBank/DDBJ whole genome shotgun (WGS) entry which is preliminary data.</text>
</comment>
<evidence type="ECO:0000256" key="4">
    <source>
        <dbReference type="ARBA" id="ARBA00022475"/>
    </source>
</evidence>
<dbReference type="InterPro" id="IPR000515">
    <property type="entry name" value="MetI-like"/>
</dbReference>
<dbReference type="Gene3D" id="1.10.3720.10">
    <property type="entry name" value="MetI-like"/>
    <property type="match status" value="1"/>
</dbReference>
<evidence type="ECO:0000256" key="8">
    <source>
        <dbReference type="RuleBase" id="RU363032"/>
    </source>
</evidence>
<accession>A0A3N1KXW9</accession>
<feature type="transmembrane region" description="Helical" evidence="8">
    <location>
        <begin position="23"/>
        <end position="45"/>
    </location>
</feature>
<proteinExistence type="inferred from homology"/>
<evidence type="ECO:0000259" key="9">
    <source>
        <dbReference type="PROSITE" id="PS50928"/>
    </source>
</evidence>
<dbReference type="CDD" id="cd06261">
    <property type="entry name" value="TM_PBP2"/>
    <property type="match status" value="1"/>
</dbReference>
<evidence type="ECO:0000313" key="11">
    <source>
        <dbReference type="Proteomes" id="UP000278222"/>
    </source>
</evidence>
<keyword evidence="6 8" id="KW-1133">Transmembrane helix</keyword>
<dbReference type="Pfam" id="PF00528">
    <property type="entry name" value="BPD_transp_1"/>
    <property type="match status" value="1"/>
</dbReference>
<comment type="subcellular location">
    <subcellularLocation>
        <location evidence="1 8">Cell membrane</location>
        <topology evidence="1 8">Multi-pass membrane protein</topology>
    </subcellularLocation>
</comment>
<evidence type="ECO:0000313" key="10">
    <source>
        <dbReference type="EMBL" id="ROP84272.1"/>
    </source>
</evidence>
<protein>
    <submittedName>
        <fullName evidence="10">Putative spermidine/putrescine transport system permease protein</fullName>
    </submittedName>
</protein>
<keyword evidence="7 8" id="KW-0472">Membrane</keyword>
<dbReference type="RefSeq" id="WP_123692070.1">
    <property type="nucleotide sequence ID" value="NZ_AP019700.1"/>
</dbReference>
<evidence type="ECO:0000256" key="7">
    <source>
        <dbReference type="ARBA" id="ARBA00023136"/>
    </source>
</evidence>
<feature type="transmembrane region" description="Helical" evidence="8">
    <location>
        <begin position="159"/>
        <end position="180"/>
    </location>
</feature>
<feature type="domain" description="ABC transmembrane type-1" evidence="9">
    <location>
        <begin position="73"/>
        <end position="279"/>
    </location>
</feature>
<evidence type="ECO:0000256" key="6">
    <source>
        <dbReference type="ARBA" id="ARBA00022989"/>
    </source>
</evidence>
<gene>
    <name evidence="10" type="ORF">EDC65_3622</name>
</gene>
<keyword evidence="3 8" id="KW-0813">Transport</keyword>
<dbReference type="OrthoDB" id="7915284at2"/>
<feature type="transmembrane region" description="Helical" evidence="8">
    <location>
        <begin position="72"/>
        <end position="92"/>
    </location>
</feature>
<evidence type="ECO:0000256" key="1">
    <source>
        <dbReference type="ARBA" id="ARBA00004651"/>
    </source>
</evidence>
<dbReference type="PANTHER" id="PTHR42929">
    <property type="entry name" value="INNER MEMBRANE ABC TRANSPORTER PERMEASE PROTEIN YDCU-RELATED-RELATED"/>
    <property type="match status" value="1"/>
</dbReference>
<comment type="similarity">
    <text evidence="2">Belongs to the binding-protein-dependent transport system permease family. CysTW subfamily.</text>
</comment>
<evidence type="ECO:0000256" key="5">
    <source>
        <dbReference type="ARBA" id="ARBA00022692"/>
    </source>
</evidence>
<dbReference type="GO" id="GO:0055085">
    <property type="term" value="P:transmembrane transport"/>
    <property type="evidence" value="ECO:0007669"/>
    <property type="project" value="InterPro"/>
</dbReference>
<organism evidence="10 11">
    <name type="scientific">Stella humosa</name>
    <dbReference type="NCBI Taxonomy" id="94"/>
    <lineage>
        <taxon>Bacteria</taxon>
        <taxon>Pseudomonadati</taxon>
        <taxon>Pseudomonadota</taxon>
        <taxon>Alphaproteobacteria</taxon>
        <taxon>Rhodospirillales</taxon>
        <taxon>Stellaceae</taxon>
        <taxon>Stella</taxon>
    </lineage>
</organism>
<dbReference type="InterPro" id="IPR035906">
    <property type="entry name" value="MetI-like_sf"/>
</dbReference>
<keyword evidence="11" id="KW-1185">Reference proteome</keyword>
<evidence type="ECO:0000256" key="3">
    <source>
        <dbReference type="ARBA" id="ARBA00022448"/>
    </source>
</evidence>
<dbReference type="PROSITE" id="PS50928">
    <property type="entry name" value="ABC_TM1"/>
    <property type="match status" value="1"/>
</dbReference>
<evidence type="ECO:0000256" key="2">
    <source>
        <dbReference type="ARBA" id="ARBA00007069"/>
    </source>
</evidence>
<feature type="transmembrane region" description="Helical" evidence="8">
    <location>
        <begin position="104"/>
        <end position="123"/>
    </location>
</feature>
<dbReference type="Proteomes" id="UP000278222">
    <property type="component" value="Unassembled WGS sequence"/>
</dbReference>
<dbReference type="SUPFAM" id="SSF161098">
    <property type="entry name" value="MetI-like"/>
    <property type="match status" value="1"/>
</dbReference>
<name>A0A3N1KXW9_9PROT</name>
<sequence>MQLTGERPAAGQRRLSRAGRQRLLYALLAAPGFLLLAIVFAYPLVDLMRLSIENGTLAHYEEVFSGGLYVGVFWNTVRIAGLVTLLCAVLGYPVAHFLATAPRGWALFGLLCVVLPFWTSLLVRTYAWMILLGNNGIINKLLVSTGLIQKPLPLLHNEFGVVVGMVHVLLPYFVFPVYAVMLRVDRNLMAAAEGLGAPMWQVLRRIYLPLTMPGVVAGATLVFILALGFFITPALLGGGKVMMVALLIEQQVAQMLNWGLASALCMVLVAAILVSYAAIKQLGRSRTA</sequence>
<keyword evidence="4" id="KW-1003">Cell membrane</keyword>
<dbReference type="AlphaFoldDB" id="A0A3N1KXW9"/>
<dbReference type="GO" id="GO:0005886">
    <property type="term" value="C:plasma membrane"/>
    <property type="evidence" value="ECO:0007669"/>
    <property type="project" value="UniProtKB-SubCell"/>
</dbReference>
<feature type="transmembrane region" description="Helical" evidence="8">
    <location>
        <begin position="214"/>
        <end position="236"/>
    </location>
</feature>